<protein>
    <submittedName>
        <fullName evidence="7">Predicted Fe-S oxidoreductase</fullName>
    </submittedName>
</protein>
<dbReference type="GO" id="GO:0051536">
    <property type="term" value="F:iron-sulfur cluster binding"/>
    <property type="evidence" value="ECO:0007669"/>
    <property type="project" value="UniProtKB-KW"/>
</dbReference>
<evidence type="ECO:0000256" key="2">
    <source>
        <dbReference type="ARBA" id="ARBA00022691"/>
    </source>
</evidence>
<dbReference type="RefSeq" id="WP_041973151.1">
    <property type="nucleotide sequence ID" value="NZ_CBXV010000001.1"/>
</dbReference>
<dbReference type="PANTHER" id="PTHR11228">
    <property type="entry name" value="RADICAL SAM DOMAIN PROTEIN"/>
    <property type="match status" value="1"/>
</dbReference>
<evidence type="ECO:0000313" key="7">
    <source>
        <dbReference type="EMBL" id="CDM64134.1"/>
    </source>
</evidence>
<comment type="cofactor">
    <cofactor evidence="1">
        <name>[4Fe-4S] cluster</name>
        <dbReference type="ChEBI" id="CHEBI:49883"/>
    </cofactor>
</comment>
<reference evidence="7 8" key="2">
    <citation type="submission" date="2015-01" db="EMBL/GenBank/DDBJ databases">
        <title>Complete genome sequence of Pyrinomonas methylaliphatogenes type strain K22T.</title>
        <authorList>
            <person name="Lee K.C.Y."/>
            <person name="Power J.F."/>
            <person name="Dunfield P.F."/>
            <person name="Morgan X.C."/>
            <person name="Huttenhower C."/>
            <person name="Stott M.B."/>
        </authorList>
    </citation>
    <scope>NUCLEOTIDE SEQUENCE [LARGE SCALE GENOMIC DNA]</scope>
    <source>
        <strain evidence="7 8">K22</strain>
    </source>
</reference>
<dbReference type="Pfam" id="PF04055">
    <property type="entry name" value="Radical_SAM"/>
    <property type="match status" value="1"/>
</dbReference>
<dbReference type="SFLD" id="SFLDG01067">
    <property type="entry name" value="SPASM/twitch_domain_containing"/>
    <property type="match status" value="1"/>
</dbReference>
<reference evidence="7 8" key="1">
    <citation type="submission" date="2013-12" db="EMBL/GenBank/DDBJ databases">
        <authorList>
            <person name="Stott M."/>
        </authorList>
    </citation>
    <scope>NUCLEOTIDE SEQUENCE [LARGE SCALE GENOMIC DNA]</scope>
    <source>
        <strain evidence="7 8">K22</strain>
    </source>
</reference>
<evidence type="ECO:0000256" key="4">
    <source>
        <dbReference type="ARBA" id="ARBA00023004"/>
    </source>
</evidence>
<gene>
    <name evidence="7" type="ORF">PYK22_00126</name>
</gene>
<dbReference type="SUPFAM" id="SSF102114">
    <property type="entry name" value="Radical SAM enzymes"/>
    <property type="match status" value="1"/>
</dbReference>
<dbReference type="Gene3D" id="3.20.20.70">
    <property type="entry name" value="Aldolase class I"/>
    <property type="match status" value="1"/>
</dbReference>
<dbReference type="CDD" id="cd01335">
    <property type="entry name" value="Radical_SAM"/>
    <property type="match status" value="1"/>
</dbReference>
<dbReference type="InterPro" id="IPR058240">
    <property type="entry name" value="rSAM_sf"/>
</dbReference>
<evidence type="ECO:0000256" key="5">
    <source>
        <dbReference type="ARBA" id="ARBA00023014"/>
    </source>
</evidence>
<keyword evidence="2" id="KW-0949">S-adenosyl-L-methionine</keyword>
<dbReference type="InterPro" id="IPR007197">
    <property type="entry name" value="rSAM"/>
</dbReference>
<dbReference type="GO" id="GO:0046872">
    <property type="term" value="F:metal ion binding"/>
    <property type="evidence" value="ECO:0007669"/>
    <property type="project" value="UniProtKB-KW"/>
</dbReference>
<organism evidence="7 8">
    <name type="scientific">Pyrinomonas methylaliphatogenes</name>
    <dbReference type="NCBI Taxonomy" id="454194"/>
    <lineage>
        <taxon>Bacteria</taxon>
        <taxon>Pseudomonadati</taxon>
        <taxon>Acidobacteriota</taxon>
        <taxon>Blastocatellia</taxon>
        <taxon>Blastocatellales</taxon>
        <taxon>Pyrinomonadaceae</taxon>
        <taxon>Pyrinomonas</taxon>
    </lineage>
</organism>
<keyword evidence="3" id="KW-0479">Metal-binding</keyword>
<dbReference type="EMBL" id="CBXV010000001">
    <property type="protein sequence ID" value="CDM64134.1"/>
    <property type="molecule type" value="Genomic_DNA"/>
</dbReference>
<dbReference type="PROSITE" id="PS51918">
    <property type="entry name" value="RADICAL_SAM"/>
    <property type="match status" value="1"/>
</dbReference>
<sequence length="339" mass="39542">MKKRLILKNALKQLCHGFNRPFMVMFETTLHCNMKCVYCAIWQNQLPEQRAVRERIFKRMDEAAEIGVFAWSFSGGEPLLNPNMPDYIEYAARKGFYTSMPTNGLALKKYAEACAKLDLLEISIDTLDREKFARRRGLDGLPTILDGLDYLLGKYEHNTIQINAAVDLDNLDDLPALARFCEERGLILHTEAVHNVVRTTWRTENVELEREALDYVAARLMELRRQYKCIRFYKDYYRFYREGGFSEKFPCRSASHLINIRPDGSVQFPCAFVNLHRGAPEMSLREIYASPEVREIIRQSPRMWDFCRGCKIGCPYEVSSYRNSPLTALRNALDFLRWN</sequence>
<name>A0A0B6WV61_9BACT</name>
<accession>A0A0B6WV61</accession>
<dbReference type="CDD" id="cd21109">
    <property type="entry name" value="SPASM"/>
    <property type="match status" value="1"/>
</dbReference>
<dbReference type="OrthoDB" id="9810775at2"/>
<evidence type="ECO:0000256" key="1">
    <source>
        <dbReference type="ARBA" id="ARBA00001966"/>
    </source>
</evidence>
<proteinExistence type="predicted"/>
<keyword evidence="4" id="KW-0408">Iron</keyword>
<evidence type="ECO:0000256" key="3">
    <source>
        <dbReference type="ARBA" id="ARBA00022723"/>
    </source>
</evidence>
<dbReference type="GO" id="GO:0003824">
    <property type="term" value="F:catalytic activity"/>
    <property type="evidence" value="ECO:0007669"/>
    <property type="project" value="InterPro"/>
</dbReference>
<dbReference type="PANTHER" id="PTHR11228:SF35">
    <property type="entry name" value="MOLYBDENUM COFACTOR BIOSYNTHESIS PROTEIN A-RELATED"/>
    <property type="match status" value="1"/>
</dbReference>
<evidence type="ECO:0000313" key="8">
    <source>
        <dbReference type="Proteomes" id="UP000031518"/>
    </source>
</evidence>
<dbReference type="InterPro" id="IPR050377">
    <property type="entry name" value="Radical_SAM_PqqE_MftC-like"/>
</dbReference>
<dbReference type="SFLD" id="SFLDS00029">
    <property type="entry name" value="Radical_SAM"/>
    <property type="match status" value="1"/>
</dbReference>
<keyword evidence="5" id="KW-0411">Iron-sulfur</keyword>
<dbReference type="Pfam" id="PF13186">
    <property type="entry name" value="SPASM"/>
    <property type="match status" value="1"/>
</dbReference>
<dbReference type="InterPro" id="IPR013785">
    <property type="entry name" value="Aldolase_TIM"/>
</dbReference>
<evidence type="ECO:0000259" key="6">
    <source>
        <dbReference type="PROSITE" id="PS51918"/>
    </source>
</evidence>
<dbReference type="AlphaFoldDB" id="A0A0B6WV61"/>
<dbReference type="STRING" id="454194.PYK22_00126"/>
<dbReference type="InterPro" id="IPR023885">
    <property type="entry name" value="4Fe4S-binding_SPASM_dom"/>
</dbReference>
<feature type="domain" description="Radical SAM core" evidence="6">
    <location>
        <begin position="16"/>
        <end position="231"/>
    </location>
</feature>
<dbReference type="Proteomes" id="UP000031518">
    <property type="component" value="Unassembled WGS sequence"/>
</dbReference>
<keyword evidence="8" id="KW-1185">Reference proteome</keyword>